<evidence type="ECO:0000313" key="2">
    <source>
        <dbReference type="EMBL" id="KAK5965860.1"/>
    </source>
</evidence>
<dbReference type="Proteomes" id="UP001331761">
    <property type="component" value="Unassembled WGS sequence"/>
</dbReference>
<keyword evidence="3" id="KW-1185">Reference proteome</keyword>
<dbReference type="EMBL" id="WIXE01024159">
    <property type="protein sequence ID" value="KAK5965860.1"/>
    <property type="molecule type" value="Genomic_DNA"/>
</dbReference>
<name>A0AAN8FB61_TRICO</name>
<organism evidence="2 3">
    <name type="scientific">Trichostrongylus colubriformis</name>
    <name type="common">Black scour worm</name>
    <dbReference type="NCBI Taxonomy" id="6319"/>
    <lineage>
        <taxon>Eukaryota</taxon>
        <taxon>Metazoa</taxon>
        <taxon>Ecdysozoa</taxon>
        <taxon>Nematoda</taxon>
        <taxon>Chromadorea</taxon>
        <taxon>Rhabditida</taxon>
        <taxon>Rhabditina</taxon>
        <taxon>Rhabditomorpha</taxon>
        <taxon>Strongyloidea</taxon>
        <taxon>Trichostrongylidae</taxon>
        <taxon>Trichostrongylus</taxon>
    </lineage>
</organism>
<proteinExistence type="predicted"/>
<accession>A0AAN8FB61</accession>
<dbReference type="AlphaFoldDB" id="A0AAN8FB61"/>
<feature type="region of interest" description="Disordered" evidence="1">
    <location>
        <begin position="71"/>
        <end position="91"/>
    </location>
</feature>
<gene>
    <name evidence="2" type="ORF">GCK32_002526</name>
</gene>
<evidence type="ECO:0000256" key="1">
    <source>
        <dbReference type="SAM" id="MobiDB-lite"/>
    </source>
</evidence>
<protein>
    <submittedName>
        <fullName evidence="2">Uncharacterized protein</fullName>
    </submittedName>
</protein>
<reference evidence="2 3" key="1">
    <citation type="submission" date="2019-10" db="EMBL/GenBank/DDBJ databases">
        <title>Assembly and Annotation for the nematode Trichostrongylus colubriformis.</title>
        <authorList>
            <person name="Martin J."/>
        </authorList>
    </citation>
    <scope>NUCLEOTIDE SEQUENCE [LARGE SCALE GENOMIC DNA]</scope>
    <source>
        <strain evidence="2">G859</strain>
        <tissue evidence="2">Whole worm</tissue>
    </source>
</reference>
<evidence type="ECO:0000313" key="3">
    <source>
        <dbReference type="Proteomes" id="UP001331761"/>
    </source>
</evidence>
<comment type="caution">
    <text evidence="2">The sequence shown here is derived from an EMBL/GenBank/DDBJ whole genome shotgun (WGS) entry which is preliminary data.</text>
</comment>
<sequence>MKEAPTEIINKKVCDHDEQKRHFKSDHRVNADSQYVAIPNDLYPAYREVEPEKEIVVSNSQAPLPVVVTCEGDHSDDDDCETAQETPEHRSRFASQIMTNKQEQNSALELCHSKAQFSPIGNAFTPVGQPQISEYQMQDLNDLTSCINAH</sequence>